<feature type="transmembrane region" description="Helical" evidence="1">
    <location>
        <begin position="167"/>
        <end position="185"/>
    </location>
</feature>
<reference evidence="2" key="1">
    <citation type="submission" date="2006-10" db="EMBL/GenBank/DDBJ databases">
        <title>Complete sequence of Solibacter usitatus Ellin6076.</title>
        <authorList>
            <consortium name="US DOE Joint Genome Institute"/>
            <person name="Copeland A."/>
            <person name="Lucas S."/>
            <person name="Lapidus A."/>
            <person name="Barry K."/>
            <person name="Detter J.C."/>
            <person name="Glavina del Rio T."/>
            <person name="Hammon N."/>
            <person name="Israni S."/>
            <person name="Dalin E."/>
            <person name="Tice H."/>
            <person name="Pitluck S."/>
            <person name="Thompson L.S."/>
            <person name="Brettin T."/>
            <person name="Bruce D."/>
            <person name="Han C."/>
            <person name="Tapia R."/>
            <person name="Gilna P."/>
            <person name="Schmutz J."/>
            <person name="Larimer F."/>
            <person name="Land M."/>
            <person name="Hauser L."/>
            <person name="Kyrpides N."/>
            <person name="Mikhailova N."/>
            <person name="Janssen P.H."/>
            <person name="Kuske C.R."/>
            <person name="Richardson P."/>
        </authorList>
    </citation>
    <scope>NUCLEOTIDE SEQUENCE</scope>
    <source>
        <strain evidence="2">Ellin6076</strain>
    </source>
</reference>
<name>Q01T56_SOLUE</name>
<sequence length="195" mass="21545">MLNNIVKTLIAWGPIAVFFIAILDSIGVPLVGGVDALIILTAVKTPQLAYLAAALAVAGSLAGNLFLFRAAWYGSTKFTGEPVPGGRREKFRLWFYRYGLLTVFIPAVTPFVPLPLKVFVISAGAIRTPWRRFLVVVLVARVFRYFGEAYLGIRLGHDATGFLRDNVWNIVGIFLALALVLVALIKWNDRRRVEA</sequence>
<dbReference type="InterPro" id="IPR051311">
    <property type="entry name" value="DedA_domain"/>
</dbReference>
<dbReference type="PANTHER" id="PTHR42709">
    <property type="entry name" value="ALKALINE PHOSPHATASE LIKE PROTEIN"/>
    <property type="match status" value="1"/>
</dbReference>
<organism evidence="2">
    <name type="scientific">Solibacter usitatus (strain Ellin6076)</name>
    <dbReference type="NCBI Taxonomy" id="234267"/>
    <lineage>
        <taxon>Bacteria</taxon>
        <taxon>Pseudomonadati</taxon>
        <taxon>Acidobacteriota</taxon>
        <taxon>Terriglobia</taxon>
        <taxon>Bryobacterales</taxon>
        <taxon>Solibacteraceae</taxon>
        <taxon>Candidatus Solibacter</taxon>
    </lineage>
</organism>
<gene>
    <name evidence="2" type="ordered locus">Acid_6238</name>
</gene>
<keyword evidence="1" id="KW-0472">Membrane</keyword>
<accession>Q01T56</accession>
<keyword evidence="1" id="KW-0812">Transmembrane</keyword>
<keyword evidence="1" id="KW-1133">Transmembrane helix</keyword>
<feature type="transmembrane region" description="Helical" evidence="1">
    <location>
        <begin position="48"/>
        <end position="74"/>
    </location>
</feature>
<proteinExistence type="predicted"/>
<dbReference type="InParanoid" id="Q01T56"/>
<protein>
    <submittedName>
        <fullName evidence="2">Membrane protein</fullName>
    </submittedName>
</protein>
<dbReference type="eggNOG" id="COG1238">
    <property type="taxonomic scope" value="Bacteria"/>
</dbReference>
<dbReference type="KEGG" id="sus:Acid_6238"/>
<dbReference type="EMBL" id="CP000473">
    <property type="protein sequence ID" value="ABJ87164.1"/>
    <property type="molecule type" value="Genomic_DNA"/>
</dbReference>
<evidence type="ECO:0000256" key="1">
    <source>
        <dbReference type="SAM" id="Phobius"/>
    </source>
</evidence>
<feature type="transmembrane region" description="Helical" evidence="1">
    <location>
        <begin position="12"/>
        <end position="41"/>
    </location>
</feature>
<feature type="transmembrane region" description="Helical" evidence="1">
    <location>
        <begin position="94"/>
        <end position="118"/>
    </location>
</feature>
<dbReference type="OrthoDB" id="9810270at2"/>
<dbReference type="HOGENOM" id="CLU_1395497_0_0_0"/>
<evidence type="ECO:0000313" key="2">
    <source>
        <dbReference type="EMBL" id="ABJ87164.1"/>
    </source>
</evidence>
<dbReference type="STRING" id="234267.Acid_6238"/>
<dbReference type="AlphaFoldDB" id="Q01T56"/>